<comment type="caution">
    <text evidence="1">The sequence shown here is derived from an EMBL/GenBank/DDBJ whole genome shotgun (WGS) entry which is preliminary data.</text>
</comment>
<dbReference type="STRING" id="1550566.SZ63_05225"/>
<reference evidence="1 2" key="1">
    <citation type="journal article" date="2015" name="Int. J. Syst. Evol. Microbiol.">
        <title>Methanoculleus sediminis sp. nov., a methanogen from sediments near a submarine mud volcano.</title>
        <authorList>
            <person name="Chen S.C."/>
            <person name="Chen M.F."/>
            <person name="Lai M.C."/>
            <person name="Weng C.Y."/>
            <person name="Wu S.Y."/>
            <person name="Lin S."/>
            <person name="Yang T.F."/>
            <person name="Chen P.C."/>
        </authorList>
    </citation>
    <scope>NUCLEOTIDE SEQUENCE [LARGE SCALE GENOMIC DNA]</scope>
    <source>
        <strain evidence="1 2">S3Fa</strain>
    </source>
</reference>
<dbReference type="PATRIC" id="fig|1550566.3.peg.1122"/>
<evidence type="ECO:0000313" key="1">
    <source>
        <dbReference type="EMBL" id="KLK88423.1"/>
    </source>
</evidence>
<proteinExistence type="predicted"/>
<sequence length="115" mass="13001">MARELDEKDFAILRKLAPEYSGILCPESGHEFHSILPPVSNHIAADEEDFAERVARLSDEDWRYLADQILSGREDLGCMPEEDIETVLVRIREAVSEEAAGRVERLYHLSGCGML</sequence>
<protein>
    <submittedName>
        <fullName evidence="1">Uncharacterized protein</fullName>
    </submittedName>
</protein>
<accession>A0A0H1QZV1</accession>
<evidence type="ECO:0000313" key="2">
    <source>
        <dbReference type="Proteomes" id="UP000035301"/>
    </source>
</evidence>
<dbReference type="OrthoDB" id="146424at2157"/>
<dbReference type="EMBL" id="JXOJ01000002">
    <property type="protein sequence ID" value="KLK88423.1"/>
    <property type="molecule type" value="Genomic_DNA"/>
</dbReference>
<dbReference type="AlphaFoldDB" id="A0A0H1QZV1"/>
<dbReference type="Proteomes" id="UP000035301">
    <property type="component" value="Unassembled WGS sequence"/>
</dbReference>
<dbReference type="RefSeq" id="WP_048182232.1">
    <property type="nucleotide sequence ID" value="NZ_JXOJ01000002.1"/>
</dbReference>
<gene>
    <name evidence="1" type="ORF">SZ63_05225</name>
</gene>
<keyword evidence="2" id="KW-1185">Reference proteome</keyword>
<organism evidence="1 2">
    <name type="scientific">Methanoculleus sediminis</name>
    <dbReference type="NCBI Taxonomy" id="1550566"/>
    <lineage>
        <taxon>Archaea</taxon>
        <taxon>Methanobacteriati</taxon>
        <taxon>Methanobacteriota</taxon>
        <taxon>Stenosarchaea group</taxon>
        <taxon>Methanomicrobia</taxon>
        <taxon>Methanomicrobiales</taxon>
        <taxon>Methanomicrobiaceae</taxon>
        <taxon>Methanoculleus</taxon>
    </lineage>
</organism>
<name>A0A0H1QZV1_9EURY</name>